<sequence>MKLRSTVEKNILSMFCRRHSTIRRTAMIFVIFLTAPPVGRQGEAHHQPSKRLTLITLVDSSTCHSSPQTTPITNLIRRRSARPKISTPVAHEKKTIDKRAMTSHVFQSTRALSQYDSAASNQTENPQVYKAKTVELIREVAELRRTITSLKTMVTNKDTELSKRKGDVLKLRAELKGYRKDKLQEEEKKKNKIWNQVGEERSRKELRNVEVNAQLAVSYFKEQLQKAEARAEALEAELRGYRKDKMQEEEKKQKKIQTQVGEDKSRRELESVEVNTRLAVSCFEERLRKAEAQIEALEAELRGRTT</sequence>
<organism evidence="2 3">
    <name type="scientific">Dendryphion nanum</name>
    <dbReference type="NCBI Taxonomy" id="256645"/>
    <lineage>
        <taxon>Eukaryota</taxon>
        <taxon>Fungi</taxon>
        <taxon>Dikarya</taxon>
        <taxon>Ascomycota</taxon>
        <taxon>Pezizomycotina</taxon>
        <taxon>Dothideomycetes</taxon>
        <taxon>Pleosporomycetidae</taxon>
        <taxon>Pleosporales</taxon>
        <taxon>Torulaceae</taxon>
        <taxon>Dendryphion</taxon>
    </lineage>
</organism>
<protein>
    <submittedName>
        <fullName evidence="2">Uncharacterized protein</fullName>
    </submittedName>
</protein>
<comment type="caution">
    <text evidence="2">The sequence shown here is derived from an EMBL/GenBank/DDBJ whole genome shotgun (WGS) entry which is preliminary data.</text>
</comment>
<feature type="region of interest" description="Disordered" evidence="1">
    <location>
        <begin position="245"/>
        <end position="269"/>
    </location>
</feature>
<keyword evidence="3" id="KW-1185">Reference proteome</keyword>
<accession>A0A9P9DNL0</accession>
<dbReference type="EMBL" id="JAGMWT010000009">
    <property type="protein sequence ID" value="KAH7122242.1"/>
    <property type="molecule type" value="Genomic_DNA"/>
</dbReference>
<gene>
    <name evidence="2" type="ORF">B0J11DRAFT_569091</name>
</gene>
<evidence type="ECO:0000313" key="3">
    <source>
        <dbReference type="Proteomes" id="UP000700596"/>
    </source>
</evidence>
<dbReference type="AlphaFoldDB" id="A0A9P9DNL0"/>
<reference evidence="2" key="1">
    <citation type="journal article" date="2021" name="Nat. Commun.">
        <title>Genetic determinants of endophytism in the Arabidopsis root mycobiome.</title>
        <authorList>
            <person name="Mesny F."/>
            <person name="Miyauchi S."/>
            <person name="Thiergart T."/>
            <person name="Pickel B."/>
            <person name="Atanasova L."/>
            <person name="Karlsson M."/>
            <person name="Huettel B."/>
            <person name="Barry K.W."/>
            <person name="Haridas S."/>
            <person name="Chen C."/>
            <person name="Bauer D."/>
            <person name="Andreopoulos W."/>
            <person name="Pangilinan J."/>
            <person name="LaButti K."/>
            <person name="Riley R."/>
            <person name="Lipzen A."/>
            <person name="Clum A."/>
            <person name="Drula E."/>
            <person name="Henrissat B."/>
            <person name="Kohler A."/>
            <person name="Grigoriev I.V."/>
            <person name="Martin F.M."/>
            <person name="Hacquard S."/>
        </authorList>
    </citation>
    <scope>NUCLEOTIDE SEQUENCE</scope>
    <source>
        <strain evidence="2">MPI-CAGE-CH-0243</strain>
    </source>
</reference>
<proteinExistence type="predicted"/>
<evidence type="ECO:0000313" key="2">
    <source>
        <dbReference type="EMBL" id="KAH7122242.1"/>
    </source>
</evidence>
<dbReference type="Proteomes" id="UP000700596">
    <property type="component" value="Unassembled WGS sequence"/>
</dbReference>
<name>A0A9P9DNL0_9PLEO</name>
<evidence type="ECO:0000256" key="1">
    <source>
        <dbReference type="SAM" id="MobiDB-lite"/>
    </source>
</evidence>